<dbReference type="GO" id="GO:0005886">
    <property type="term" value="C:plasma membrane"/>
    <property type="evidence" value="ECO:0007669"/>
    <property type="project" value="TreeGrafter"/>
</dbReference>
<dbReference type="GO" id="GO:0098796">
    <property type="term" value="C:membrane protein complex"/>
    <property type="evidence" value="ECO:0007669"/>
    <property type="project" value="UniProtKB-ARBA"/>
</dbReference>
<dbReference type="PROSITE" id="PS50893">
    <property type="entry name" value="ABC_TRANSPORTER_2"/>
    <property type="match status" value="1"/>
</dbReference>
<evidence type="ECO:0000259" key="4">
    <source>
        <dbReference type="PROSITE" id="PS50893"/>
    </source>
</evidence>
<dbReference type="PANTHER" id="PTHR24220:SF659">
    <property type="entry name" value="TRANSPORTER, PUTATIVE-RELATED"/>
    <property type="match status" value="1"/>
</dbReference>
<dbReference type="PROSITE" id="PS00211">
    <property type="entry name" value="ABC_TRANSPORTER_1"/>
    <property type="match status" value="1"/>
</dbReference>
<dbReference type="PANTHER" id="PTHR24220">
    <property type="entry name" value="IMPORT ATP-BINDING PROTEIN"/>
    <property type="match status" value="1"/>
</dbReference>
<keyword evidence="2" id="KW-0547">Nucleotide-binding</keyword>
<evidence type="ECO:0000313" key="6">
    <source>
        <dbReference type="Proteomes" id="UP000198242"/>
    </source>
</evidence>
<dbReference type="Gene3D" id="3.40.50.300">
    <property type="entry name" value="P-loop containing nucleotide triphosphate hydrolases"/>
    <property type="match status" value="1"/>
</dbReference>
<dbReference type="FunFam" id="3.40.50.300:FF:000032">
    <property type="entry name" value="Export ABC transporter ATP-binding protein"/>
    <property type="match status" value="1"/>
</dbReference>
<evidence type="ECO:0000256" key="3">
    <source>
        <dbReference type="ARBA" id="ARBA00022840"/>
    </source>
</evidence>
<dbReference type="InterPro" id="IPR015854">
    <property type="entry name" value="ABC_transpr_LolD-like"/>
</dbReference>
<dbReference type="CDD" id="cd03255">
    <property type="entry name" value="ABC_MJ0796_LolCDE_FtsE"/>
    <property type="match status" value="1"/>
</dbReference>
<dbReference type="SUPFAM" id="SSF52540">
    <property type="entry name" value="P-loop containing nucleoside triphosphate hydrolases"/>
    <property type="match status" value="1"/>
</dbReference>
<dbReference type="AlphaFoldDB" id="A0A1C4UK35"/>
<feature type="domain" description="ABC transporter" evidence="4">
    <location>
        <begin position="7"/>
        <end position="244"/>
    </location>
</feature>
<dbReference type="GO" id="GO:0022857">
    <property type="term" value="F:transmembrane transporter activity"/>
    <property type="evidence" value="ECO:0007669"/>
    <property type="project" value="UniProtKB-ARBA"/>
</dbReference>
<gene>
    <name evidence="5" type="ORF">GA0074695_0574</name>
</gene>
<accession>A0A1C4UK35</accession>
<dbReference type="GO" id="GO:0016887">
    <property type="term" value="F:ATP hydrolysis activity"/>
    <property type="evidence" value="ECO:0007669"/>
    <property type="project" value="InterPro"/>
</dbReference>
<keyword evidence="6" id="KW-1185">Reference proteome</keyword>
<name>A0A1C4UK35_MICVI</name>
<dbReference type="GO" id="GO:0005524">
    <property type="term" value="F:ATP binding"/>
    <property type="evidence" value="ECO:0007669"/>
    <property type="project" value="UniProtKB-KW"/>
</dbReference>
<proteinExistence type="predicted"/>
<dbReference type="InterPro" id="IPR027417">
    <property type="entry name" value="P-loop_NTPase"/>
</dbReference>
<dbReference type="Pfam" id="PF00005">
    <property type="entry name" value="ABC_tran"/>
    <property type="match status" value="1"/>
</dbReference>
<dbReference type="OrthoDB" id="9802264at2"/>
<evidence type="ECO:0000313" key="5">
    <source>
        <dbReference type="EMBL" id="SCE72038.1"/>
    </source>
</evidence>
<dbReference type="InterPro" id="IPR003593">
    <property type="entry name" value="AAA+_ATPase"/>
</dbReference>
<evidence type="ECO:0000256" key="1">
    <source>
        <dbReference type="ARBA" id="ARBA00022448"/>
    </source>
</evidence>
<keyword evidence="3 5" id="KW-0067">ATP-binding</keyword>
<organism evidence="5 6">
    <name type="scientific">Micromonospora viridifaciens</name>
    <dbReference type="NCBI Taxonomy" id="1881"/>
    <lineage>
        <taxon>Bacteria</taxon>
        <taxon>Bacillati</taxon>
        <taxon>Actinomycetota</taxon>
        <taxon>Actinomycetes</taxon>
        <taxon>Micromonosporales</taxon>
        <taxon>Micromonosporaceae</taxon>
        <taxon>Micromonospora</taxon>
    </lineage>
</organism>
<reference evidence="6" key="1">
    <citation type="submission" date="2016-06" db="EMBL/GenBank/DDBJ databases">
        <authorList>
            <person name="Varghese N."/>
            <person name="Submissions Spin"/>
        </authorList>
    </citation>
    <scope>NUCLEOTIDE SEQUENCE [LARGE SCALE GENOMIC DNA]</scope>
    <source>
        <strain evidence="6">DSM 43909</strain>
    </source>
</reference>
<sequence length="246" mass="26309">MSDGAMIRVDSLRRAFRTGGAEIVAADDLTLHVSAGSMVAVTGPSGSGKSTLLHLIGAIERPDAGTITVDDVEVTALRRGKLATYRRGIGFVFQRYHLLPALTALDNVIAPVLPYKVDFRKADRARELLTAVGLAGRENALPAQLSGGQQQRVAIARALIGRPRLLLADEPTGNLDSKTGAEILDLIGELREAYGMTVLVATHEQHVAARADRVLRLRDGAIVEDLDLRDGHSAADTLARVDQLRA</sequence>
<dbReference type="EMBL" id="LT607411">
    <property type="protein sequence ID" value="SCE72038.1"/>
    <property type="molecule type" value="Genomic_DNA"/>
</dbReference>
<dbReference type="InterPro" id="IPR017911">
    <property type="entry name" value="MacB-like_ATP-bd"/>
</dbReference>
<protein>
    <submittedName>
        <fullName evidence="5">Putative ABC transport system ATP-binding protein</fullName>
    </submittedName>
</protein>
<dbReference type="InterPro" id="IPR017871">
    <property type="entry name" value="ABC_transporter-like_CS"/>
</dbReference>
<keyword evidence="1" id="KW-0813">Transport</keyword>
<evidence type="ECO:0000256" key="2">
    <source>
        <dbReference type="ARBA" id="ARBA00022741"/>
    </source>
</evidence>
<dbReference type="SMART" id="SM00382">
    <property type="entry name" value="AAA"/>
    <property type="match status" value="1"/>
</dbReference>
<dbReference type="Proteomes" id="UP000198242">
    <property type="component" value="Chromosome I"/>
</dbReference>
<dbReference type="InterPro" id="IPR003439">
    <property type="entry name" value="ABC_transporter-like_ATP-bd"/>
</dbReference>
<dbReference type="RefSeq" id="WP_089004846.1">
    <property type="nucleotide sequence ID" value="NZ_LT607411.1"/>
</dbReference>